<dbReference type="PIRSF" id="PIRSF009160">
    <property type="entry name" value="UCP009160"/>
    <property type="match status" value="1"/>
</dbReference>
<feature type="transmembrane region" description="Helical" evidence="2">
    <location>
        <begin position="230"/>
        <end position="256"/>
    </location>
</feature>
<dbReference type="PANTHER" id="PTHR41282:SF1">
    <property type="entry name" value="CONSERVED TRANSMEMBRANE PROTEIN-RELATED"/>
    <property type="match status" value="1"/>
</dbReference>
<sequence>MSNPVFTRNKVFTERTPGGYPTMPGYQVGGGATQTYPGDAPQVSYAPERPQQFPTPQGQEQYGTTSASRPVTMDDVLIKTVVTFGTLLLFGAGSWALTATNPGLGMSVAFVSMLVALVLGLVNSFKRRPSPALILGYAAFEGVMLGGISSLFAALYDGVVMKAIVATLVTTLVMLVLFKTKVVRNSPTLMRVITVGMFSIFVFYLGNMVVSLINPAWSFYGPNAPTIGGFPLWIVVSLIAIGLAAFSLVTDFDYIVTAVDNGAPQETAWTAAFGLMVTLIWLYIEFLRIFAYFASDNN</sequence>
<dbReference type="GeneID" id="55565068"/>
<accession>A0A2X2YRM3</accession>
<feature type="transmembrane region" description="Helical" evidence="2">
    <location>
        <begin position="190"/>
        <end position="210"/>
    </location>
</feature>
<reference evidence="3 4" key="1">
    <citation type="submission" date="2018-06" db="EMBL/GenBank/DDBJ databases">
        <authorList>
            <consortium name="Pathogen Informatics"/>
            <person name="Doyle S."/>
        </authorList>
    </citation>
    <scope>NUCLEOTIDE SEQUENCE [LARGE SCALE GENOMIC DNA]</scope>
    <source>
        <strain evidence="3 4">NCTC11820</strain>
    </source>
</reference>
<gene>
    <name evidence="3" type="ORF">NCTC11820_01660</name>
</gene>
<feature type="transmembrane region" description="Helical" evidence="2">
    <location>
        <begin position="134"/>
        <end position="153"/>
    </location>
</feature>
<feature type="transmembrane region" description="Helical" evidence="2">
    <location>
        <begin position="76"/>
        <end position="97"/>
    </location>
</feature>
<dbReference type="Pfam" id="PF12811">
    <property type="entry name" value="BaxI_1"/>
    <property type="match status" value="1"/>
</dbReference>
<keyword evidence="2" id="KW-1133">Transmembrane helix</keyword>
<keyword evidence="2" id="KW-0812">Transmembrane</keyword>
<evidence type="ECO:0000256" key="1">
    <source>
        <dbReference type="SAM" id="MobiDB-lite"/>
    </source>
</evidence>
<feature type="region of interest" description="Disordered" evidence="1">
    <location>
        <begin position="1"/>
        <end position="67"/>
    </location>
</feature>
<evidence type="ECO:0000313" key="3">
    <source>
        <dbReference type="EMBL" id="SQB65591.1"/>
    </source>
</evidence>
<dbReference type="PANTHER" id="PTHR41282">
    <property type="entry name" value="CONSERVED TRANSMEMBRANE PROTEIN-RELATED"/>
    <property type="match status" value="1"/>
</dbReference>
<name>A0A2X2YRM3_9ACTO</name>
<proteinExistence type="predicted"/>
<keyword evidence="2" id="KW-0472">Membrane</keyword>
<evidence type="ECO:0000256" key="2">
    <source>
        <dbReference type="SAM" id="Phobius"/>
    </source>
</evidence>
<evidence type="ECO:0000313" key="4">
    <source>
        <dbReference type="Proteomes" id="UP000250245"/>
    </source>
</evidence>
<dbReference type="AlphaFoldDB" id="A0A2X2YRM3"/>
<protein>
    <submittedName>
        <fullName evidence="3">Predicted membrane protein</fullName>
    </submittedName>
</protein>
<feature type="transmembrane region" description="Helical" evidence="2">
    <location>
        <begin position="268"/>
        <end position="294"/>
    </location>
</feature>
<feature type="transmembrane region" description="Helical" evidence="2">
    <location>
        <begin position="103"/>
        <end position="122"/>
    </location>
</feature>
<dbReference type="InterPro" id="IPR010539">
    <property type="entry name" value="BaxI_1-like"/>
</dbReference>
<feature type="transmembrane region" description="Helical" evidence="2">
    <location>
        <begin position="159"/>
        <end position="178"/>
    </location>
</feature>
<dbReference type="RefSeq" id="WP_041797966.1">
    <property type="nucleotide sequence ID" value="NZ_CP068112.1"/>
</dbReference>
<dbReference type="EMBL" id="UASJ01000001">
    <property type="protein sequence ID" value="SQB65591.1"/>
    <property type="molecule type" value="Genomic_DNA"/>
</dbReference>
<organism evidence="3 4">
    <name type="scientific">Mobiluncus curtisii</name>
    <dbReference type="NCBI Taxonomy" id="2051"/>
    <lineage>
        <taxon>Bacteria</taxon>
        <taxon>Bacillati</taxon>
        <taxon>Actinomycetota</taxon>
        <taxon>Actinomycetes</taxon>
        <taxon>Actinomycetales</taxon>
        <taxon>Actinomycetaceae</taxon>
        <taxon>Mobiluncus</taxon>
    </lineage>
</organism>
<dbReference type="Proteomes" id="UP000250245">
    <property type="component" value="Unassembled WGS sequence"/>
</dbReference>
<feature type="compositionally biased region" description="Polar residues" evidence="1">
    <location>
        <begin position="52"/>
        <end position="67"/>
    </location>
</feature>